<protein>
    <recommendedName>
        <fullName evidence="2">FANCI solenoid 4 domain-containing protein</fullName>
    </recommendedName>
</protein>
<evidence type="ECO:0000313" key="3">
    <source>
        <dbReference type="EMBL" id="KAK9933815.1"/>
    </source>
</evidence>
<dbReference type="EMBL" id="JBEDUW010000004">
    <property type="protein sequence ID" value="KAK9933815.1"/>
    <property type="molecule type" value="Genomic_DNA"/>
</dbReference>
<dbReference type="Proteomes" id="UP001457282">
    <property type="component" value="Unassembled WGS sequence"/>
</dbReference>
<dbReference type="InterPro" id="IPR029314">
    <property type="entry name" value="FANCI_S4"/>
</dbReference>
<dbReference type="AlphaFoldDB" id="A0AAW1XAF7"/>
<organism evidence="3 4">
    <name type="scientific">Rubus argutus</name>
    <name type="common">Southern blackberry</name>
    <dbReference type="NCBI Taxonomy" id="59490"/>
    <lineage>
        <taxon>Eukaryota</taxon>
        <taxon>Viridiplantae</taxon>
        <taxon>Streptophyta</taxon>
        <taxon>Embryophyta</taxon>
        <taxon>Tracheophyta</taxon>
        <taxon>Spermatophyta</taxon>
        <taxon>Magnoliopsida</taxon>
        <taxon>eudicotyledons</taxon>
        <taxon>Gunneridae</taxon>
        <taxon>Pentapetalae</taxon>
        <taxon>rosids</taxon>
        <taxon>fabids</taxon>
        <taxon>Rosales</taxon>
        <taxon>Rosaceae</taxon>
        <taxon>Rosoideae</taxon>
        <taxon>Rosoideae incertae sedis</taxon>
        <taxon>Rubus</taxon>
    </lineage>
</organism>
<dbReference type="InterPro" id="IPR026171">
    <property type="entry name" value="FANCI"/>
</dbReference>
<reference evidence="3 4" key="1">
    <citation type="journal article" date="2023" name="G3 (Bethesda)">
        <title>A chromosome-length genome assembly and annotation of blackberry (Rubus argutus, cv. 'Hillquist').</title>
        <authorList>
            <person name="Bruna T."/>
            <person name="Aryal R."/>
            <person name="Dudchenko O."/>
            <person name="Sargent D.J."/>
            <person name="Mead D."/>
            <person name="Buti M."/>
            <person name="Cavallini A."/>
            <person name="Hytonen T."/>
            <person name="Andres J."/>
            <person name="Pham M."/>
            <person name="Weisz D."/>
            <person name="Mascagni F."/>
            <person name="Usai G."/>
            <person name="Natali L."/>
            <person name="Bassil N."/>
            <person name="Fernandez G.E."/>
            <person name="Lomsadze A."/>
            <person name="Armour M."/>
            <person name="Olukolu B."/>
            <person name="Poorten T."/>
            <person name="Britton C."/>
            <person name="Davik J."/>
            <person name="Ashrafi H."/>
            <person name="Aiden E.L."/>
            <person name="Borodovsky M."/>
            <person name="Worthington M."/>
        </authorList>
    </citation>
    <scope>NUCLEOTIDE SEQUENCE [LARGE SCALE GENOMIC DNA]</scope>
    <source>
        <strain evidence="3">PI 553951</strain>
    </source>
</reference>
<proteinExistence type="predicted"/>
<dbReference type="GO" id="GO:0006281">
    <property type="term" value="P:DNA repair"/>
    <property type="evidence" value="ECO:0007669"/>
    <property type="project" value="InterPro"/>
</dbReference>
<keyword evidence="4" id="KW-1185">Reference proteome</keyword>
<comment type="caution">
    <text evidence="3">The sequence shown here is derived from an EMBL/GenBank/DDBJ whole genome shotgun (WGS) entry which is preliminary data.</text>
</comment>
<feature type="compositionally biased region" description="Basic and acidic residues" evidence="1">
    <location>
        <begin position="344"/>
        <end position="353"/>
    </location>
</feature>
<name>A0AAW1XAF7_RUBAR</name>
<evidence type="ECO:0000256" key="1">
    <source>
        <dbReference type="SAM" id="MobiDB-lite"/>
    </source>
</evidence>
<accession>A0AAW1XAF7</accession>
<evidence type="ECO:0000313" key="4">
    <source>
        <dbReference type="Proteomes" id="UP001457282"/>
    </source>
</evidence>
<feature type="compositionally biased region" description="Acidic residues" evidence="1">
    <location>
        <begin position="376"/>
        <end position="385"/>
    </location>
</feature>
<dbReference type="Pfam" id="PF14678">
    <property type="entry name" value="FANCI_S4"/>
    <property type="match status" value="1"/>
</dbReference>
<feature type="domain" description="FANCI solenoid 4" evidence="2">
    <location>
        <begin position="116"/>
        <end position="348"/>
    </location>
</feature>
<sequence length="437" mass="48908">MVSISVLQDAGLENECEKASTVEDPHIRSKELFILKTLKPLFSELLALSFFGEVEIICDLILRIGGKLPCQLRNSHGAWAISVCKNNEIKNSKVGKSVVTLAVCLSSPPNDLAISQDMAKELLQVIGSEGDIPEEVSEVYPLINHQTSAGINSCIVHIVEAVVVEMDWAIKKLKTFSLVSQKGIHLNQNSEHFHELAFEENLYARAEAVVKVLSCFVSMSLNDTQADLVLRLAARFYKHLAQMSKLRIAPKGCKQTFPSLKFQKLVEVTCKELTVPLYVFVEIMQKKQDNANKKGIINRIKRENRCIPDLIFQIEDYEKYLIQLSKVTKVNLLRHAKRSTARDFQLKPKLNEESREEEDAPSPEANHENINAVENESGEDLDDNEGNGSERILSPDYNNSPPAVEDSGSDNEDGDVPPSAKRLKRVNRVVEDSEDDA</sequence>
<dbReference type="PANTHER" id="PTHR21818">
    <property type="entry name" value="BC025462 PROTEIN"/>
    <property type="match status" value="1"/>
</dbReference>
<gene>
    <name evidence="3" type="ORF">M0R45_020990</name>
</gene>
<dbReference type="PANTHER" id="PTHR21818:SF0">
    <property type="entry name" value="FANCONI ANEMIA GROUP I PROTEIN"/>
    <property type="match status" value="1"/>
</dbReference>
<dbReference type="GO" id="GO:0070182">
    <property type="term" value="F:DNA polymerase binding"/>
    <property type="evidence" value="ECO:0007669"/>
    <property type="project" value="TreeGrafter"/>
</dbReference>
<evidence type="ECO:0000259" key="2">
    <source>
        <dbReference type="Pfam" id="PF14678"/>
    </source>
</evidence>
<feature type="region of interest" description="Disordered" evidence="1">
    <location>
        <begin position="344"/>
        <end position="437"/>
    </location>
</feature>